<keyword evidence="2" id="KW-0677">Repeat</keyword>
<keyword evidence="1" id="KW-0433">Leucine-rich repeat</keyword>
<feature type="domain" description="NB-ARC" evidence="3">
    <location>
        <begin position="42"/>
        <end position="222"/>
    </location>
</feature>
<feature type="domain" description="Disease resistance protein Roq1-like winged-helix" evidence="4">
    <location>
        <begin position="290"/>
        <end position="361"/>
    </location>
</feature>
<sequence length="1079" mass="122738">MPLLPLISFWPEAEFIKEIVKDIYSRLCISSRIPVPQLFGIDDSINSLTSWLNDESSHTADIYTIWGIAGIGKTSLAKYVYWLHSHEFDTSSFIGDISRRCNSFNGLLDLQKQLFDDIFKPNSIQVHEVSLYIPMIENALASKKVFLVLDDIDNLDQLNALLGSKGFQAGSKIIITTKNKWLTKSCELFKRSVKPKNTKHFLQGLNTNESRRLLCFHAFMSNDPMTGYEEVLEKLVMYCDGHPLALEILGRSLHKRDVAYWEGHLETLKKENGSPVNNILRISFDSLLSENDKDLFKHIACFFVGVDKYFTEAILKACNINTSFGFTNLFDRCLLSIEENNILMMHQLLQEMGRYVVREESPNKPWMRSRLWCHEESFEVLKQQKGTENVLGLGLDMRLLKKEKSCGSIELKTDALSNMVNLILLQLNDVQMKGTYKKFPEKIRWLCIHGFPLKSIPSDLPMDNLVALDLSYSKFESFDIYCSNPKRPRKRQKLIGSHSKEIRLLRSLKFLNLSFCEKLCSLDCFDGLPALEWLIVTNCVGLLEISESIQQCVELVHINLSYCIKLGKLPRTICMLKKVKTLLLEGCRIGPQIEVMDMDSLVNKIGINAETFFSAIMNSIPTDSKFFTNLPLSLVKLWLGNNNLTTKSFPMDFSCLSVLKELCLDDNPISSMPNCVRSLPRLELLHMAGCSMLTSVEYPPPTLRYLNLLSIDGWLQKVVFDPEMSPLRLGMLGQQIVIPCDIQGIVKIERMTAVEEKLLDSLGWTNPDFPYEKCMETFFADKKPEESKNKMCYEFGIFTTHYMGKEQPNWITKRSKGPSISFTIPSPPFNLRGLNLCFVEMLQDLFSPDVSVVCTSPTIKINNTTKNLTWIYTTSLNEFQVDGECLILLSHWMFGINEMEPGDHVTITGKVDIGSRKECGLTTGEYILDFGGYERDDIAIDNSLYEFVGNGAVYKEKQMWFRAFPQKKSDIDGHTLEEQDNGFVKEGKNTIVGDNSSGISFKSDDEGSIGKEENSHGCKDNLPPFNLSVLQYLDCLLEGPDGEQLFSFPLKKMRDLDNILQLGSSDEQDDAEVDYMKSS</sequence>
<evidence type="ECO:0000256" key="1">
    <source>
        <dbReference type="ARBA" id="ARBA00022614"/>
    </source>
</evidence>
<dbReference type="Gene3D" id="3.80.10.10">
    <property type="entry name" value="Ribonuclease Inhibitor"/>
    <property type="match status" value="2"/>
</dbReference>
<keyword evidence="6" id="KW-1185">Reference proteome</keyword>
<dbReference type="InterPro" id="IPR058192">
    <property type="entry name" value="WHD_ROQ1-like"/>
</dbReference>
<dbReference type="GO" id="GO:0043531">
    <property type="term" value="F:ADP binding"/>
    <property type="evidence" value="ECO:0007669"/>
    <property type="project" value="InterPro"/>
</dbReference>
<reference evidence="5" key="1">
    <citation type="submission" date="2023-04" db="EMBL/GenBank/DDBJ databases">
        <authorList>
            <person name="Vijverberg K."/>
            <person name="Xiong W."/>
            <person name="Schranz E."/>
        </authorList>
    </citation>
    <scope>NUCLEOTIDE SEQUENCE</scope>
</reference>
<dbReference type="SUPFAM" id="SSF46785">
    <property type="entry name" value="Winged helix' DNA-binding domain"/>
    <property type="match status" value="1"/>
</dbReference>
<dbReference type="InterPro" id="IPR036390">
    <property type="entry name" value="WH_DNA-bd_sf"/>
</dbReference>
<dbReference type="GO" id="GO:0006952">
    <property type="term" value="P:defense response"/>
    <property type="evidence" value="ECO:0007669"/>
    <property type="project" value="InterPro"/>
</dbReference>
<proteinExistence type="predicted"/>
<dbReference type="InterPro" id="IPR042197">
    <property type="entry name" value="Apaf_helical"/>
</dbReference>
<dbReference type="SUPFAM" id="SSF52058">
    <property type="entry name" value="L domain-like"/>
    <property type="match status" value="1"/>
</dbReference>
<dbReference type="Gene3D" id="1.10.8.430">
    <property type="entry name" value="Helical domain of apoptotic protease-activating factors"/>
    <property type="match status" value="1"/>
</dbReference>
<protein>
    <recommendedName>
        <fullName evidence="7">NB-ARC domain-containing protein</fullName>
    </recommendedName>
</protein>
<dbReference type="InterPro" id="IPR027417">
    <property type="entry name" value="P-loop_NTPase"/>
</dbReference>
<accession>A0AA35V1A6</accession>
<evidence type="ECO:0000313" key="6">
    <source>
        <dbReference type="Proteomes" id="UP001177003"/>
    </source>
</evidence>
<dbReference type="SUPFAM" id="SSF52540">
    <property type="entry name" value="P-loop containing nucleoside triphosphate hydrolases"/>
    <property type="match status" value="1"/>
</dbReference>
<evidence type="ECO:0000313" key="5">
    <source>
        <dbReference type="EMBL" id="CAI9268976.1"/>
    </source>
</evidence>
<dbReference type="EMBL" id="OX465077">
    <property type="protein sequence ID" value="CAI9268976.1"/>
    <property type="molecule type" value="Genomic_DNA"/>
</dbReference>
<evidence type="ECO:0000259" key="4">
    <source>
        <dbReference type="Pfam" id="PF23282"/>
    </source>
</evidence>
<dbReference type="InterPro" id="IPR002182">
    <property type="entry name" value="NB-ARC"/>
</dbReference>
<dbReference type="Pfam" id="PF23282">
    <property type="entry name" value="WHD_ROQ1"/>
    <property type="match status" value="1"/>
</dbReference>
<evidence type="ECO:0000259" key="3">
    <source>
        <dbReference type="Pfam" id="PF00931"/>
    </source>
</evidence>
<evidence type="ECO:0008006" key="7">
    <source>
        <dbReference type="Google" id="ProtNLM"/>
    </source>
</evidence>
<dbReference type="AlphaFoldDB" id="A0AA35V1A6"/>
<dbReference type="InterPro" id="IPR044974">
    <property type="entry name" value="Disease_R_plants"/>
</dbReference>
<dbReference type="PRINTS" id="PR00364">
    <property type="entry name" value="DISEASERSIST"/>
</dbReference>
<dbReference type="Pfam" id="PF00931">
    <property type="entry name" value="NB-ARC"/>
    <property type="match status" value="1"/>
</dbReference>
<dbReference type="InterPro" id="IPR032675">
    <property type="entry name" value="LRR_dom_sf"/>
</dbReference>
<organism evidence="5 6">
    <name type="scientific">Lactuca saligna</name>
    <name type="common">Willowleaf lettuce</name>
    <dbReference type="NCBI Taxonomy" id="75948"/>
    <lineage>
        <taxon>Eukaryota</taxon>
        <taxon>Viridiplantae</taxon>
        <taxon>Streptophyta</taxon>
        <taxon>Embryophyta</taxon>
        <taxon>Tracheophyta</taxon>
        <taxon>Spermatophyta</taxon>
        <taxon>Magnoliopsida</taxon>
        <taxon>eudicotyledons</taxon>
        <taxon>Gunneridae</taxon>
        <taxon>Pentapetalae</taxon>
        <taxon>asterids</taxon>
        <taxon>campanulids</taxon>
        <taxon>Asterales</taxon>
        <taxon>Asteraceae</taxon>
        <taxon>Cichorioideae</taxon>
        <taxon>Cichorieae</taxon>
        <taxon>Lactucinae</taxon>
        <taxon>Lactuca</taxon>
    </lineage>
</organism>
<dbReference type="PANTHER" id="PTHR11017:SF313">
    <property type="entry name" value="TIR DOMAIN, P-LOOP CONTAINING NUCLEOSIDE TRIPHOSPHATE HYDROLASE"/>
    <property type="match status" value="1"/>
</dbReference>
<name>A0AA35V1A6_LACSI</name>
<dbReference type="PANTHER" id="PTHR11017">
    <property type="entry name" value="LEUCINE-RICH REPEAT-CONTAINING PROTEIN"/>
    <property type="match status" value="1"/>
</dbReference>
<dbReference type="Proteomes" id="UP001177003">
    <property type="component" value="Chromosome 1"/>
</dbReference>
<dbReference type="Gene3D" id="3.40.50.300">
    <property type="entry name" value="P-loop containing nucleotide triphosphate hydrolases"/>
    <property type="match status" value="1"/>
</dbReference>
<evidence type="ECO:0000256" key="2">
    <source>
        <dbReference type="ARBA" id="ARBA00022737"/>
    </source>
</evidence>
<gene>
    <name evidence="5" type="ORF">LSALG_LOCUS9372</name>
</gene>